<name>F0WNX3_9STRA</name>
<organism evidence="3">
    <name type="scientific">Albugo laibachii Nc14</name>
    <dbReference type="NCBI Taxonomy" id="890382"/>
    <lineage>
        <taxon>Eukaryota</taxon>
        <taxon>Sar</taxon>
        <taxon>Stramenopiles</taxon>
        <taxon>Oomycota</taxon>
        <taxon>Peronosporomycetes</taxon>
        <taxon>Albuginales</taxon>
        <taxon>Albuginaceae</taxon>
        <taxon>Albugo</taxon>
    </lineage>
</organism>
<dbReference type="EMBL" id="FR824221">
    <property type="protein sequence ID" value="CCA23016.1"/>
    <property type="molecule type" value="Genomic_DNA"/>
</dbReference>
<reference evidence="3" key="1">
    <citation type="journal article" date="2011" name="PLoS Biol.">
        <title>Gene gain and loss during evolution of obligate parasitism in the white rust pathogen of Arabidopsis thaliana.</title>
        <authorList>
            <person name="Kemen E."/>
            <person name="Gardiner A."/>
            <person name="Schultz-Larsen T."/>
            <person name="Kemen A.C."/>
            <person name="Balmuth A.L."/>
            <person name="Robert-Seilaniantz A."/>
            <person name="Bailey K."/>
            <person name="Holub E."/>
            <person name="Studholme D.J."/>
            <person name="Maclean D."/>
            <person name="Jones J.D."/>
        </authorList>
    </citation>
    <scope>NUCLEOTIDE SEQUENCE</scope>
</reference>
<reference evidence="3" key="2">
    <citation type="submission" date="2011-02" db="EMBL/GenBank/DDBJ databases">
        <authorList>
            <person name="MacLean D."/>
        </authorList>
    </citation>
    <scope>NUCLEOTIDE SEQUENCE</scope>
</reference>
<proteinExistence type="predicted"/>
<protein>
    <submittedName>
        <fullName evidence="3">Uncharacterized protein AlNc14C176G8128</fullName>
    </submittedName>
</protein>
<dbReference type="HOGENOM" id="CLU_693387_0_0_1"/>
<feature type="coiled-coil region" evidence="1">
    <location>
        <begin position="127"/>
        <end position="154"/>
    </location>
</feature>
<dbReference type="AlphaFoldDB" id="F0WNX3"/>
<evidence type="ECO:0000256" key="2">
    <source>
        <dbReference type="SAM" id="MobiDB-lite"/>
    </source>
</evidence>
<evidence type="ECO:0000313" key="3">
    <source>
        <dbReference type="EMBL" id="CCA23016.1"/>
    </source>
</evidence>
<keyword evidence="1" id="KW-0175">Coiled coil</keyword>
<gene>
    <name evidence="3" type="primary">AlNc14C176G8128</name>
    <name evidence="3" type="ORF">ALNC14_091590</name>
</gene>
<accession>F0WNX3</accession>
<evidence type="ECO:0000256" key="1">
    <source>
        <dbReference type="SAM" id="Coils"/>
    </source>
</evidence>
<sequence>MVHERARRVKSSQSAKKAPNAIPSRAAEILKELELLNWHKIKNEAALKSALIKSSKSKQQEILQITLSNEQKARERKLRIEAIMEEERIKPLHLNPGDLDHIKDKHREDERKLESDTQRHVIQLRKLRQKFAERESLQARNRRFQQERKLLTGRNGISSTRMPPPDPVHPNQIAENLHIVGSSSKSLDTLIDLETRIQRLESKSIGKNTSFGKCSRQFIHKTKQPIPRPCIPSKKGLRTLYPTRPHVTPSTFLTAIPDQKLRQIRRMTDRQRRHYLQIDKQSEEQRRTRKQDVVIAQWLEQKRKAAVTRKRIASNQNRKQRVKPPKVVAPLVGAASGRRITNTHMQKLENMKKGIDQRRNLLRTEAFKVAPLRFYRPLKPRNERLPRLPPLSVSCLRT</sequence>
<feature type="region of interest" description="Disordered" evidence="2">
    <location>
        <begin position="1"/>
        <end position="23"/>
    </location>
</feature>
<feature type="compositionally biased region" description="Basic residues" evidence="2">
    <location>
        <begin position="1"/>
        <end position="10"/>
    </location>
</feature>